<dbReference type="InterPro" id="IPR000719">
    <property type="entry name" value="Prot_kinase_dom"/>
</dbReference>
<keyword evidence="4" id="KW-0808">Transferase</keyword>
<evidence type="ECO:0000256" key="3">
    <source>
        <dbReference type="ARBA" id="ARBA00022741"/>
    </source>
</evidence>
<sequence>MDYIDLSPDLMTKYNILGEIGRGGFSIVYEAISRIDGTRYAVKTIYKRYVSRKGWVNLQREIEILRSVKHPNVLSLIEYFESESQIDLVLEFMTGGELFEQIVQRGNFSERDASTIIEQVLQGLAYLHSMGVAHRDLKPVVVADFGLAKNFGRGELLQTHCGTPSYAAPEVVRGDDVYDKAVDLWSVGVITYVLLAGFFPFYDEDNDDLREKIISGKYEFVSPYWDKISPQGELSVFTYVTVQPSTHYNITSKDFVSQLLLLDPTKRFTAVQALQHPWIKQHAVFDCDINLKESIDTFRTQQRRLKDSANY</sequence>
<protein>
    <recommendedName>
        <fullName evidence="1">non-specific serine/threonine protein kinase</fullName>
        <ecNumber evidence="1">2.7.11.1</ecNumber>
    </recommendedName>
</protein>
<evidence type="ECO:0000256" key="7">
    <source>
        <dbReference type="ARBA" id="ARBA00048679"/>
    </source>
</evidence>
<dbReference type="InterPro" id="IPR011009">
    <property type="entry name" value="Kinase-like_dom_sf"/>
</dbReference>
<dbReference type="GO" id="GO:0004674">
    <property type="term" value="F:protein serine/threonine kinase activity"/>
    <property type="evidence" value="ECO:0007669"/>
    <property type="project" value="UniProtKB-KW"/>
</dbReference>
<dbReference type="PROSITE" id="PS50011">
    <property type="entry name" value="PROTEIN_KINASE_DOM"/>
    <property type="match status" value="1"/>
</dbReference>
<dbReference type="Pfam" id="PF00069">
    <property type="entry name" value="Pkinase"/>
    <property type="match status" value="1"/>
</dbReference>
<dbReference type="SUPFAM" id="SSF56112">
    <property type="entry name" value="Protein kinase-like (PK-like)"/>
    <property type="match status" value="1"/>
</dbReference>
<evidence type="ECO:0000256" key="1">
    <source>
        <dbReference type="ARBA" id="ARBA00012513"/>
    </source>
</evidence>
<reference evidence="10 11" key="1">
    <citation type="journal article" date="2018" name="Genome Biol. Evol.">
        <title>Multiple Roots of Fruiting Body Formation in Amoebozoa.</title>
        <authorList>
            <person name="Hillmann F."/>
            <person name="Forbes G."/>
            <person name="Novohradska S."/>
            <person name="Ferling I."/>
            <person name="Riege K."/>
            <person name="Groth M."/>
            <person name="Westermann M."/>
            <person name="Marz M."/>
            <person name="Spaller T."/>
            <person name="Winckler T."/>
            <person name="Schaap P."/>
            <person name="Glockner G."/>
        </authorList>
    </citation>
    <scope>NUCLEOTIDE SEQUENCE [LARGE SCALE GENOMIC DNA]</scope>
    <source>
        <strain evidence="10 11">Jena</strain>
    </source>
</reference>
<feature type="domain" description="Protein kinase" evidence="9">
    <location>
        <begin position="14"/>
        <end position="279"/>
    </location>
</feature>
<dbReference type="FunFam" id="1.10.510.10:FF:000571">
    <property type="entry name" value="Maternal embryonic leucine zipper kinase"/>
    <property type="match status" value="1"/>
</dbReference>
<dbReference type="OrthoDB" id="10252171at2759"/>
<dbReference type="EMBL" id="MDYQ01000019">
    <property type="protein sequence ID" value="PRP87597.1"/>
    <property type="molecule type" value="Genomic_DNA"/>
</dbReference>
<feature type="binding site" evidence="8">
    <location>
        <position position="43"/>
    </location>
    <ligand>
        <name>ATP</name>
        <dbReference type="ChEBI" id="CHEBI:30616"/>
    </ligand>
</feature>
<dbReference type="InParanoid" id="A0A2P6NUF2"/>
<dbReference type="GO" id="GO:0005524">
    <property type="term" value="F:ATP binding"/>
    <property type="evidence" value="ECO:0007669"/>
    <property type="project" value="UniProtKB-UniRule"/>
</dbReference>
<dbReference type="FunFam" id="3.30.200.20:FF:000042">
    <property type="entry name" value="Aurora kinase A"/>
    <property type="match status" value="1"/>
</dbReference>
<evidence type="ECO:0000256" key="6">
    <source>
        <dbReference type="ARBA" id="ARBA00047899"/>
    </source>
</evidence>
<dbReference type="Gene3D" id="1.10.510.10">
    <property type="entry name" value="Transferase(Phosphotransferase) domain 1"/>
    <property type="match status" value="1"/>
</dbReference>
<evidence type="ECO:0000313" key="10">
    <source>
        <dbReference type="EMBL" id="PRP87597.1"/>
    </source>
</evidence>
<keyword evidence="4" id="KW-0418">Kinase</keyword>
<comment type="catalytic activity">
    <reaction evidence="7">
        <text>L-seryl-[protein] + ATP = O-phospho-L-seryl-[protein] + ADP + H(+)</text>
        <dbReference type="Rhea" id="RHEA:17989"/>
        <dbReference type="Rhea" id="RHEA-COMP:9863"/>
        <dbReference type="Rhea" id="RHEA-COMP:11604"/>
        <dbReference type="ChEBI" id="CHEBI:15378"/>
        <dbReference type="ChEBI" id="CHEBI:29999"/>
        <dbReference type="ChEBI" id="CHEBI:30616"/>
        <dbReference type="ChEBI" id="CHEBI:83421"/>
        <dbReference type="ChEBI" id="CHEBI:456216"/>
        <dbReference type="EC" id="2.7.11.1"/>
    </reaction>
</comment>
<evidence type="ECO:0000256" key="8">
    <source>
        <dbReference type="PROSITE-ProRule" id="PRU10141"/>
    </source>
</evidence>
<evidence type="ECO:0000313" key="11">
    <source>
        <dbReference type="Proteomes" id="UP000241769"/>
    </source>
</evidence>
<dbReference type="EC" id="2.7.11.1" evidence="1"/>
<accession>A0A2P6NUF2</accession>
<organism evidence="10 11">
    <name type="scientific">Planoprotostelium fungivorum</name>
    <dbReference type="NCBI Taxonomy" id="1890364"/>
    <lineage>
        <taxon>Eukaryota</taxon>
        <taxon>Amoebozoa</taxon>
        <taxon>Evosea</taxon>
        <taxon>Variosea</taxon>
        <taxon>Cavosteliida</taxon>
        <taxon>Cavosteliaceae</taxon>
        <taxon>Planoprotostelium</taxon>
    </lineage>
</organism>
<dbReference type="Proteomes" id="UP000241769">
    <property type="component" value="Unassembled WGS sequence"/>
</dbReference>
<keyword evidence="5 8" id="KW-0067">ATP-binding</keyword>
<dbReference type="AlphaFoldDB" id="A0A2P6NUF2"/>
<evidence type="ECO:0000256" key="4">
    <source>
        <dbReference type="ARBA" id="ARBA00022777"/>
    </source>
</evidence>
<keyword evidence="11" id="KW-1185">Reference proteome</keyword>
<evidence type="ECO:0000256" key="5">
    <source>
        <dbReference type="ARBA" id="ARBA00022840"/>
    </source>
</evidence>
<comment type="caution">
    <text evidence="10">The sequence shown here is derived from an EMBL/GenBank/DDBJ whole genome shotgun (WGS) entry which is preliminary data.</text>
</comment>
<keyword evidence="3 8" id="KW-0547">Nucleotide-binding</keyword>
<evidence type="ECO:0000259" key="9">
    <source>
        <dbReference type="PROSITE" id="PS50011"/>
    </source>
</evidence>
<gene>
    <name evidence="10" type="ORF">PROFUN_04624</name>
</gene>
<dbReference type="CDD" id="cd05117">
    <property type="entry name" value="STKc_CAMK"/>
    <property type="match status" value="1"/>
</dbReference>
<comment type="catalytic activity">
    <reaction evidence="6">
        <text>L-threonyl-[protein] + ATP = O-phospho-L-threonyl-[protein] + ADP + H(+)</text>
        <dbReference type="Rhea" id="RHEA:46608"/>
        <dbReference type="Rhea" id="RHEA-COMP:11060"/>
        <dbReference type="Rhea" id="RHEA-COMP:11605"/>
        <dbReference type="ChEBI" id="CHEBI:15378"/>
        <dbReference type="ChEBI" id="CHEBI:30013"/>
        <dbReference type="ChEBI" id="CHEBI:30616"/>
        <dbReference type="ChEBI" id="CHEBI:61977"/>
        <dbReference type="ChEBI" id="CHEBI:456216"/>
        <dbReference type="EC" id="2.7.11.1"/>
    </reaction>
</comment>
<proteinExistence type="predicted"/>
<dbReference type="PROSITE" id="PS00107">
    <property type="entry name" value="PROTEIN_KINASE_ATP"/>
    <property type="match status" value="1"/>
</dbReference>
<name>A0A2P6NUF2_9EUKA</name>
<dbReference type="PANTHER" id="PTHR24347">
    <property type="entry name" value="SERINE/THREONINE-PROTEIN KINASE"/>
    <property type="match status" value="1"/>
</dbReference>
<dbReference type="STRING" id="1890364.A0A2P6NUF2"/>
<evidence type="ECO:0000256" key="2">
    <source>
        <dbReference type="ARBA" id="ARBA00022527"/>
    </source>
</evidence>
<dbReference type="InterPro" id="IPR017441">
    <property type="entry name" value="Protein_kinase_ATP_BS"/>
</dbReference>
<keyword evidence="2" id="KW-0723">Serine/threonine-protein kinase</keyword>